<accession>A0ABR2LVC3</accession>
<dbReference type="Proteomes" id="UP001412067">
    <property type="component" value="Unassembled WGS sequence"/>
</dbReference>
<keyword evidence="3" id="KW-1185">Reference proteome</keyword>
<evidence type="ECO:0000313" key="3">
    <source>
        <dbReference type="Proteomes" id="UP001412067"/>
    </source>
</evidence>
<feature type="compositionally biased region" description="Low complexity" evidence="1">
    <location>
        <begin position="475"/>
        <end position="493"/>
    </location>
</feature>
<comment type="caution">
    <text evidence="2">The sequence shown here is derived from an EMBL/GenBank/DDBJ whole genome shotgun (WGS) entry which is preliminary data.</text>
</comment>
<reference evidence="2 3" key="1">
    <citation type="journal article" date="2022" name="Nat. Plants">
        <title>Genomes of leafy and leafless Platanthera orchids illuminate the evolution of mycoheterotrophy.</title>
        <authorList>
            <person name="Li M.H."/>
            <person name="Liu K.W."/>
            <person name="Li Z."/>
            <person name="Lu H.C."/>
            <person name="Ye Q.L."/>
            <person name="Zhang D."/>
            <person name="Wang J.Y."/>
            <person name="Li Y.F."/>
            <person name="Zhong Z.M."/>
            <person name="Liu X."/>
            <person name="Yu X."/>
            <person name="Liu D.K."/>
            <person name="Tu X.D."/>
            <person name="Liu B."/>
            <person name="Hao Y."/>
            <person name="Liao X.Y."/>
            <person name="Jiang Y.T."/>
            <person name="Sun W.H."/>
            <person name="Chen J."/>
            <person name="Chen Y.Q."/>
            <person name="Ai Y."/>
            <person name="Zhai J.W."/>
            <person name="Wu S.S."/>
            <person name="Zhou Z."/>
            <person name="Hsiao Y.Y."/>
            <person name="Wu W.L."/>
            <person name="Chen Y.Y."/>
            <person name="Lin Y.F."/>
            <person name="Hsu J.L."/>
            <person name="Li C.Y."/>
            <person name="Wang Z.W."/>
            <person name="Zhao X."/>
            <person name="Zhong W.Y."/>
            <person name="Ma X.K."/>
            <person name="Ma L."/>
            <person name="Huang J."/>
            <person name="Chen G.Z."/>
            <person name="Huang M.Z."/>
            <person name="Huang L."/>
            <person name="Peng D.H."/>
            <person name="Luo Y.B."/>
            <person name="Zou S.Q."/>
            <person name="Chen S.P."/>
            <person name="Lan S."/>
            <person name="Tsai W.C."/>
            <person name="Van de Peer Y."/>
            <person name="Liu Z.J."/>
        </authorList>
    </citation>
    <scope>NUCLEOTIDE SEQUENCE [LARGE SCALE GENOMIC DNA]</scope>
    <source>
        <strain evidence="2">Lor288</strain>
    </source>
</reference>
<evidence type="ECO:0000313" key="2">
    <source>
        <dbReference type="EMBL" id="KAK8950503.1"/>
    </source>
</evidence>
<gene>
    <name evidence="2" type="ORF">KSP40_PGU008212</name>
</gene>
<protein>
    <submittedName>
        <fullName evidence="2">Uncharacterized protein</fullName>
    </submittedName>
</protein>
<feature type="compositionally biased region" description="Basic residues" evidence="1">
    <location>
        <begin position="494"/>
        <end position="506"/>
    </location>
</feature>
<evidence type="ECO:0000256" key="1">
    <source>
        <dbReference type="SAM" id="MobiDB-lite"/>
    </source>
</evidence>
<dbReference type="EMBL" id="JBBWWR010000015">
    <property type="protein sequence ID" value="KAK8950503.1"/>
    <property type="molecule type" value="Genomic_DNA"/>
</dbReference>
<feature type="region of interest" description="Disordered" evidence="1">
    <location>
        <begin position="522"/>
        <end position="542"/>
    </location>
</feature>
<sequence length="542" mass="59888">MVEDINLTVGTGIKCGESIIQDVSGLSVIIRRSLRDLSHQIPVTEATIQIEILKAALSNKEYEIITECASSNISETPSIVPPLERAIRFSEKYVENPVSTISTVMVSEPVESERWITIKVSVFLDFVELSLHSGTMRDSPLASVQAREAWLLFKSNSFSEGFLFATIKDFLVIDAREGIKDEFRLAIGKSWSADSTLFDADGDDFSKSTHYVEKNNGDDFGDKPIPPMLILDATTRDSSTNISLCVQRPKLLVALDFLLAIAEFFVPSLHSMLSNDEESAPLPLAIILDQQIFVQPSSVFSLSPQKPLIVDDEKFEIFIYDGKGGKLYLKDRDGRNISDITSEIIIHVGNQKRLQFKNVTIVNGHCLDSCVFLGSNSSYSVSKEDSVFLEVEQEVLSLDTQEDRKEAVVTRSTAAGSTEFVIELQAIISRLELRRPPKRLLRSKRAAGSHSGDSTAGGHPSRADPPPGDLLVEVRSGSDPRSGGRSARAWAAWNRRRRPRRARLSRRPCVAGSPAWFRVGATVGHQSRPSRGASGGRRCRVR</sequence>
<feature type="region of interest" description="Disordered" evidence="1">
    <location>
        <begin position="441"/>
        <end position="507"/>
    </location>
</feature>
<name>A0ABR2LVC3_9ASPA</name>
<dbReference type="PANTHER" id="PTHR45523:SF1">
    <property type="entry name" value="TETRATRICOPEPTIDE REPEAT (TPR)-CONTAINING PROTEIN"/>
    <property type="match status" value="1"/>
</dbReference>
<proteinExistence type="predicted"/>
<organism evidence="2 3">
    <name type="scientific">Platanthera guangdongensis</name>
    <dbReference type="NCBI Taxonomy" id="2320717"/>
    <lineage>
        <taxon>Eukaryota</taxon>
        <taxon>Viridiplantae</taxon>
        <taxon>Streptophyta</taxon>
        <taxon>Embryophyta</taxon>
        <taxon>Tracheophyta</taxon>
        <taxon>Spermatophyta</taxon>
        <taxon>Magnoliopsida</taxon>
        <taxon>Liliopsida</taxon>
        <taxon>Asparagales</taxon>
        <taxon>Orchidaceae</taxon>
        <taxon>Orchidoideae</taxon>
        <taxon>Orchideae</taxon>
        <taxon>Orchidinae</taxon>
        <taxon>Platanthera</taxon>
    </lineage>
</organism>
<dbReference type="PANTHER" id="PTHR45523">
    <property type="entry name" value="TETRATRICOPEPTIDE REPEAT (TPR)-CONTAINING PROTEIN-RELATED"/>
    <property type="match status" value="1"/>
</dbReference>